<accession>A0AA39XZF0</accession>
<gene>
    <name evidence="1" type="ORF">B0T16DRAFT_512312</name>
</gene>
<reference evidence="1" key="1">
    <citation type="submission" date="2023-06" db="EMBL/GenBank/DDBJ databases">
        <title>Genome-scale phylogeny and comparative genomics of the fungal order Sordariales.</title>
        <authorList>
            <consortium name="Lawrence Berkeley National Laboratory"/>
            <person name="Hensen N."/>
            <person name="Bonometti L."/>
            <person name="Westerberg I."/>
            <person name="Brannstrom I.O."/>
            <person name="Guillou S."/>
            <person name="Cros-Aarteil S."/>
            <person name="Calhoun S."/>
            <person name="Haridas S."/>
            <person name="Kuo A."/>
            <person name="Mondo S."/>
            <person name="Pangilinan J."/>
            <person name="Riley R."/>
            <person name="Labutti K."/>
            <person name="Andreopoulos B."/>
            <person name="Lipzen A."/>
            <person name="Chen C."/>
            <person name="Yanf M."/>
            <person name="Daum C."/>
            <person name="Ng V."/>
            <person name="Clum A."/>
            <person name="Steindorff A."/>
            <person name="Ohm R."/>
            <person name="Martin F."/>
            <person name="Silar P."/>
            <person name="Natvig D."/>
            <person name="Lalanne C."/>
            <person name="Gautier V."/>
            <person name="Ament-Velasquez S.L."/>
            <person name="Kruys A."/>
            <person name="Hutchinson M.I."/>
            <person name="Powell A.J."/>
            <person name="Barry K."/>
            <person name="Miller A.N."/>
            <person name="Grigoriev I.V."/>
            <person name="Debuchy R."/>
            <person name="Gladieux P."/>
            <person name="Thoren M.H."/>
            <person name="Johannesson H."/>
        </authorList>
    </citation>
    <scope>NUCLEOTIDE SEQUENCE</scope>
    <source>
        <strain evidence="1">SMH2532-1</strain>
    </source>
</reference>
<evidence type="ECO:0000313" key="2">
    <source>
        <dbReference type="Proteomes" id="UP001174936"/>
    </source>
</evidence>
<dbReference type="Proteomes" id="UP001174936">
    <property type="component" value="Unassembled WGS sequence"/>
</dbReference>
<dbReference type="AlphaFoldDB" id="A0AA39XZF0"/>
<name>A0AA39XZF0_9PEZI</name>
<protein>
    <submittedName>
        <fullName evidence="1">Uncharacterized protein</fullName>
    </submittedName>
</protein>
<dbReference type="PANTHER" id="PTHR33112:SF16">
    <property type="entry name" value="HETEROKARYON INCOMPATIBILITY DOMAIN-CONTAINING PROTEIN"/>
    <property type="match status" value="1"/>
</dbReference>
<dbReference type="PANTHER" id="PTHR33112">
    <property type="entry name" value="DOMAIN PROTEIN, PUTATIVE-RELATED"/>
    <property type="match status" value="1"/>
</dbReference>
<sequence length="148" mass="17211">MGSAWFEVEGKICLDNAHLVRGDVAHLEWRERLETSLWPNLYRFAWLVSLYNRRYLTYPEDALDAFAGVLSTIEHTFDGGFITGLPQAFFDSALLWQPWRRGATRRVAKTHHTGPCLPSWSWVGWQGAIDPTSWRSAYAYMRQNPEEY</sequence>
<comment type="caution">
    <text evidence="1">The sequence shown here is derived from an EMBL/GenBank/DDBJ whole genome shotgun (WGS) entry which is preliminary data.</text>
</comment>
<dbReference type="EMBL" id="JAULSV010000005">
    <property type="protein sequence ID" value="KAK0643138.1"/>
    <property type="molecule type" value="Genomic_DNA"/>
</dbReference>
<organism evidence="1 2">
    <name type="scientific">Cercophora newfieldiana</name>
    <dbReference type="NCBI Taxonomy" id="92897"/>
    <lineage>
        <taxon>Eukaryota</taxon>
        <taxon>Fungi</taxon>
        <taxon>Dikarya</taxon>
        <taxon>Ascomycota</taxon>
        <taxon>Pezizomycotina</taxon>
        <taxon>Sordariomycetes</taxon>
        <taxon>Sordariomycetidae</taxon>
        <taxon>Sordariales</taxon>
        <taxon>Lasiosphaeriaceae</taxon>
        <taxon>Cercophora</taxon>
    </lineage>
</organism>
<proteinExistence type="predicted"/>
<keyword evidence="2" id="KW-1185">Reference proteome</keyword>
<evidence type="ECO:0000313" key="1">
    <source>
        <dbReference type="EMBL" id="KAK0643138.1"/>
    </source>
</evidence>